<evidence type="ECO:0000313" key="3">
    <source>
        <dbReference type="Proteomes" id="UP000523000"/>
    </source>
</evidence>
<comment type="caution">
    <text evidence="2">The sequence shown here is derived from an EMBL/GenBank/DDBJ whole genome shotgun (WGS) entry which is preliminary data.</text>
</comment>
<organism evidence="2 3">
    <name type="scientific">Paeniglutamicibacter cryotolerans</name>
    <dbReference type="NCBI Taxonomy" id="670079"/>
    <lineage>
        <taxon>Bacteria</taxon>
        <taxon>Bacillati</taxon>
        <taxon>Actinomycetota</taxon>
        <taxon>Actinomycetes</taxon>
        <taxon>Micrococcales</taxon>
        <taxon>Micrococcaceae</taxon>
        <taxon>Paeniglutamicibacter</taxon>
    </lineage>
</organism>
<evidence type="ECO:0000313" key="2">
    <source>
        <dbReference type="EMBL" id="MBB2994645.1"/>
    </source>
</evidence>
<accession>A0A839QJC8</accession>
<protein>
    <submittedName>
        <fullName evidence="2">Uncharacterized protein</fullName>
    </submittedName>
</protein>
<feature type="transmembrane region" description="Helical" evidence="1">
    <location>
        <begin position="102"/>
        <end position="128"/>
    </location>
</feature>
<dbReference type="RefSeq" id="WP_183509999.1">
    <property type="nucleotide sequence ID" value="NZ_BAABGK010000023.1"/>
</dbReference>
<reference evidence="2 3" key="1">
    <citation type="submission" date="2020-08" db="EMBL/GenBank/DDBJ databases">
        <title>Sequencing the genomes of 1000 actinobacteria strains.</title>
        <authorList>
            <person name="Klenk H.-P."/>
        </authorList>
    </citation>
    <scope>NUCLEOTIDE SEQUENCE [LARGE SCALE GENOMIC DNA]</scope>
    <source>
        <strain evidence="2 3">DSM 22826</strain>
    </source>
</reference>
<gene>
    <name evidence="2" type="ORF">E9229_000836</name>
</gene>
<sequence>MTEALPPERTWKPRHRGWKLAHHLVPAFVLITFLAGIGILSIYYGRLTLASAIITIAVAAAAAVISVFMRPADDAETGLADVQTSTGVRAGTYFPMFPVSKVLAAVIVGFGVIATISALALGAKLLFLHNSRPLFLAVAATIALLAAGLLILAKGLGMARLAAAAQPAGVYLTRSRVLVFGAQGSREMYWAEVGRIDAEDPPGRHPLGLRGPALLMLRKQPGPPAPGSPISDQRYDRMQINVQDLAVDPDRLLAALDFYAGHGPERAELGTAASLERIAMLA</sequence>
<dbReference type="Proteomes" id="UP000523000">
    <property type="component" value="Unassembled WGS sequence"/>
</dbReference>
<feature type="transmembrane region" description="Helical" evidence="1">
    <location>
        <begin position="134"/>
        <end position="153"/>
    </location>
</feature>
<dbReference type="AlphaFoldDB" id="A0A839QJC8"/>
<proteinExistence type="predicted"/>
<keyword evidence="1" id="KW-0472">Membrane</keyword>
<feature type="transmembrane region" description="Helical" evidence="1">
    <location>
        <begin position="20"/>
        <end position="43"/>
    </location>
</feature>
<keyword evidence="3" id="KW-1185">Reference proteome</keyword>
<name>A0A839QJC8_9MICC</name>
<feature type="transmembrane region" description="Helical" evidence="1">
    <location>
        <begin position="49"/>
        <end position="69"/>
    </location>
</feature>
<evidence type="ECO:0000256" key="1">
    <source>
        <dbReference type="SAM" id="Phobius"/>
    </source>
</evidence>
<keyword evidence="1" id="KW-1133">Transmembrane helix</keyword>
<dbReference type="EMBL" id="JACHVS010000001">
    <property type="protein sequence ID" value="MBB2994645.1"/>
    <property type="molecule type" value="Genomic_DNA"/>
</dbReference>
<keyword evidence="1" id="KW-0812">Transmembrane</keyword>